<dbReference type="PROSITE" id="PS50238">
    <property type="entry name" value="RHOGAP"/>
    <property type="match status" value="1"/>
</dbReference>
<proteinExistence type="predicted"/>
<keyword evidence="1" id="KW-0343">GTPase activation</keyword>
<reference evidence="4 5" key="1">
    <citation type="submission" date="2021-04" db="EMBL/GenBank/DDBJ databases">
        <authorList>
            <person name="Bliznina A."/>
        </authorList>
    </citation>
    <scope>NUCLEOTIDE SEQUENCE [LARGE SCALE GENOMIC DNA]</scope>
</reference>
<dbReference type="CDD" id="cd00159">
    <property type="entry name" value="RhoGAP"/>
    <property type="match status" value="1"/>
</dbReference>
<feature type="compositionally biased region" description="Acidic residues" evidence="2">
    <location>
        <begin position="1"/>
        <end position="11"/>
    </location>
</feature>
<gene>
    <name evidence="4" type="ORF">OKIOD_LOCUS9633</name>
</gene>
<dbReference type="InterPro" id="IPR000198">
    <property type="entry name" value="RhoGAP_dom"/>
</dbReference>
<evidence type="ECO:0000256" key="2">
    <source>
        <dbReference type="SAM" id="MobiDB-lite"/>
    </source>
</evidence>
<dbReference type="Gene3D" id="1.10.555.10">
    <property type="entry name" value="Rho GTPase activation protein"/>
    <property type="match status" value="1"/>
</dbReference>
<evidence type="ECO:0000256" key="1">
    <source>
        <dbReference type="ARBA" id="ARBA00022468"/>
    </source>
</evidence>
<keyword evidence="5" id="KW-1185">Reference proteome</keyword>
<dbReference type="SUPFAM" id="SSF48350">
    <property type="entry name" value="GTPase activation domain, GAP"/>
    <property type="match status" value="1"/>
</dbReference>
<dbReference type="InterPro" id="IPR008936">
    <property type="entry name" value="Rho_GTPase_activation_prot"/>
</dbReference>
<evidence type="ECO:0000259" key="3">
    <source>
        <dbReference type="PROSITE" id="PS50238"/>
    </source>
</evidence>
<organism evidence="4 5">
    <name type="scientific">Oikopleura dioica</name>
    <name type="common">Tunicate</name>
    <dbReference type="NCBI Taxonomy" id="34765"/>
    <lineage>
        <taxon>Eukaryota</taxon>
        <taxon>Metazoa</taxon>
        <taxon>Chordata</taxon>
        <taxon>Tunicata</taxon>
        <taxon>Appendicularia</taxon>
        <taxon>Copelata</taxon>
        <taxon>Oikopleuridae</taxon>
        <taxon>Oikopleura</taxon>
    </lineage>
</organism>
<feature type="compositionally biased region" description="Polar residues" evidence="2">
    <location>
        <begin position="51"/>
        <end position="74"/>
    </location>
</feature>
<evidence type="ECO:0000313" key="5">
    <source>
        <dbReference type="Proteomes" id="UP001158576"/>
    </source>
</evidence>
<feature type="domain" description="Rho-GAP" evidence="3">
    <location>
        <begin position="171"/>
        <end position="380"/>
    </location>
</feature>
<protein>
    <submittedName>
        <fullName evidence="4">Oidioi.mRNA.OKI2018_I69.chr1.g868.t1.cds</fullName>
    </submittedName>
</protein>
<dbReference type="Pfam" id="PF00620">
    <property type="entry name" value="RhoGAP"/>
    <property type="match status" value="1"/>
</dbReference>
<name>A0ABN7SMZ6_OIKDI</name>
<dbReference type="PANTHER" id="PTHR14963">
    <property type="entry name" value="RHO GTPASE ACTIVATING PROTEIN 18,19-RELATED"/>
    <property type="match status" value="1"/>
</dbReference>
<evidence type="ECO:0000313" key="4">
    <source>
        <dbReference type="EMBL" id="CAG5103646.1"/>
    </source>
</evidence>
<dbReference type="EMBL" id="OU015566">
    <property type="protein sequence ID" value="CAG5103646.1"/>
    <property type="molecule type" value="Genomic_DNA"/>
</dbReference>
<feature type="region of interest" description="Disordered" evidence="2">
    <location>
        <begin position="43"/>
        <end position="85"/>
    </location>
</feature>
<feature type="region of interest" description="Disordered" evidence="2">
    <location>
        <begin position="1"/>
        <end position="20"/>
    </location>
</feature>
<dbReference type="Proteomes" id="UP001158576">
    <property type="component" value="Chromosome 1"/>
</dbReference>
<dbReference type="PANTHER" id="PTHR14963:SF1">
    <property type="entry name" value="RHO GTPASE-ACTIVATING PROTEIN CONUNDRUM"/>
    <property type="match status" value="1"/>
</dbReference>
<accession>A0ABN7SMZ6</accession>
<sequence>MEKENSDEEQDSLIRLGEDKSFLRTLTRNQRYSLTRRIQAEYDRTKRNKRSTLPTAWTENQQIESDSEKSSSLPTKLHETVPEETQNCRHQLRFEQETTRKWATAIVIPPRTGNVSFSDLGERDMEFVQTACILHADAILRSLRERQLKIPKKTAVSTEGDLFEIDQDTLLNVDRHKLGAPWRQVPLLIDLLCKNTEEMAATPGIFRTCPSKKTIVDVKEKLVHLYREDRAYFDIEVREILDEEAFRNPLIKGGLLKEILASFPEPLCIKSFSPGFEAVAKLKDLQSQLELLNMLFLTLPTTNQYILRKLLRLFKRISENDEENKMSAKNIGICFAPTLFVEKHSKHQKTSASQIASMQAKMDSLILALEIMVEYHEIITLVPKSIVNQLRKYKMEMDKNRIPSRGLWKSLLPWKKQKEFSEHSIQKLISESNKFIAPVAGGENMSHRTIMLNIEDERRIQYKTVPYSFDEATVVKDMMRTVLGRHSKNSLFLEREGNLLEERSVPKTANLMSVFLENKGADFVLRTMPLEFKTSED</sequence>
<dbReference type="SMART" id="SM00324">
    <property type="entry name" value="RhoGAP"/>
    <property type="match status" value="1"/>
</dbReference>